<feature type="domain" description="G5" evidence="3">
    <location>
        <begin position="299"/>
        <end position="379"/>
    </location>
</feature>
<organism evidence="4 5">
    <name type="scientific">Niallia endozanthoxylica</name>
    <dbReference type="NCBI Taxonomy" id="2036016"/>
    <lineage>
        <taxon>Bacteria</taxon>
        <taxon>Bacillati</taxon>
        <taxon>Bacillota</taxon>
        <taxon>Bacilli</taxon>
        <taxon>Bacillales</taxon>
        <taxon>Bacillaceae</taxon>
        <taxon>Niallia</taxon>
    </lineage>
</organism>
<name>A0A5J5HR81_9BACI</name>
<dbReference type="PANTHER" id="PTHR35788:SF1">
    <property type="entry name" value="EXPORTED PROTEIN"/>
    <property type="match status" value="1"/>
</dbReference>
<dbReference type="PANTHER" id="PTHR35788">
    <property type="entry name" value="EXPORTED PROTEIN-RELATED"/>
    <property type="match status" value="1"/>
</dbReference>
<evidence type="ECO:0000313" key="4">
    <source>
        <dbReference type="EMBL" id="KAA9023139.1"/>
    </source>
</evidence>
<comment type="caution">
    <text evidence="4">The sequence shown here is derived from an EMBL/GenBank/DDBJ whole genome shotgun (WGS) entry which is preliminary data.</text>
</comment>
<gene>
    <name evidence="4" type="ORF">F4V44_13645</name>
</gene>
<dbReference type="PROSITE" id="PS51109">
    <property type="entry name" value="G5"/>
    <property type="match status" value="1"/>
</dbReference>
<keyword evidence="5" id="KW-1185">Reference proteome</keyword>
<dbReference type="Gene3D" id="2.20.230.10">
    <property type="entry name" value="Resuscitation-promoting factor rpfb"/>
    <property type="match status" value="1"/>
</dbReference>
<feature type="compositionally biased region" description="Basic and acidic residues" evidence="2">
    <location>
        <begin position="409"/>
        <end position="429"/>
    </location>
</feature>
<dbReference type="RefSeq" id="WP_150440577.1">
    <property type="nucleotide sequence ID" value="NZ_VYKL01000020.1"/>
</dbReference>
<sequence>MGNKQTLGLFIILLLCTTYIFSFSHFGSLAYDSVMGSDDKFSEGTMIGSVSIEGMTRNDALQAVEEALTKWQKETTLTIKYREKVIGVNKDYFIFDVEKTVMQAERGQQNEMVVKVVSLEKTLTTLSSSLNSSDINMNDLESQMLVNAKMLQSGSYEVRLEPFLTNTEEKQAVINESKINLEETVADLEGLASEKMEVGSLAQFSLLQYLKDQKIKLSPLSLNKLATAIYEVALPTNFVMIERHISSELPEYAELGYEAKVDDKLQYDLIFSNPNEISYFIEFENVDSTLTVSLKGPEFLNRYEIKLEGKDSFKPKEIVQFNPQLSPAESSVKEEGKEGQIIKVYREHYDENGTSIKKETISEDFYPPIHRVVVRGLIQNKVDSTMNEEEDNDSNNETNDSSSEENEDDNKKKEDKVSTDTSEDKKDAATDPSAEGTVE</sequence>
<dbReference type="InterPro" id="IPR011098">
    <property type="entry name" value="G5_dom"/>
</dbReference>
<dbReference type="SMART" id="SM01208">
    <property type="entry name" value="G5"/>
    <property type="match status" value="1"/>
</dbReference>
<evidence type="ECO:0000256" key="1">
    <source>
        <dbReference type="ARBA" id="ARBA00022729"/>
    </source>
</evidence>
<evidence type="ECO:0000259" key="3">
    <source>
        <dbReference type="PROSITE" id="PS51109"/>
    </source>
</evidence>
<accession>A0A5J5HR81</accession>
<evidence type="ECO:0000313" key="5">
    <source>
        <dbReference type="Proteomes" id="UP000326671"/>
    </source>
</evidence>
<dbReference type="OrthoDB" id="2691125at2"/>
<evidence type="ECO:0000256" key="2">
    <source>
        <dbReference type="SAM" id="MobiDB-lite"/>
    </source>
</evidence>
<dbReference type="InterPro" id="IPR052913">
    <property type="entry name" value="Glycopeptide_resist_protein"/>
</dbReference>
<reference evidence="4 5" key="1">
    <citation type="submission" date="2019-09" db="EMBL/GenBank/DDBJ databases">
        <title>Whole genome sequences of isolates from the Mars Exploration Rovers.</title>
        <authorList>
            <person name="Seuylemezian A."/>
            <person name="Vaishampayan P."/>
        </authorList>
    </citation>
    <scope>NUCLEOTIDE SEQUENCE [LARGE SCALE GENOMIC DNA]</scope>
    <source>
        <strain evidence="4 5">MER_TA_151</strain>
    </source>
</reference>
<dbReference type="Pfam" id="PF07501">
    <property type="entry name" value="G5"/>
    <property type="match status" value="1"/>
</dbReference>
<dbReference type="EMBL" id="VYKL01000020">
    <property type="protein sequence ID" value="KAA9023139.1"/>
    <property type="molecule type" value="Genomic_DNA"/>
</dbReference>
<dbReference type="Proteomes" id="UP000326671">
    <property type="component" value="Unassembled WGS sequence"/>
</dbReference>
<feature type="region of interest" description="Disordered" evidence="2">
    <location>
        <begin position="384"/>
        <end position="439"/>
    </location>
</feature>
<proteinExistence type="predicted"/>
<protein>
    <recommendedName>
        <fullName evidence="3">G5 domain-containing protein</fullName>
    </recommendedName>
</protein>
<dbReference type="AlphaFoldDB" id="A0A5J5HR81"/>
<keyword evidence="1" id="KW-0732">Signal</keyword>